<evidence type="ECO:0000313" key="2">
    <source>
        <dbReference type="Proteomes" id="UP000295375"/>
    </source>
</evidence>
<reference evidence="1 2" key="1">
    <citation type="submission" date="2019-03" db="EMBL/GenBank/DDBJ databases">
        <title>Genomic Encyclopedia of Type Strains, Phase IV (KMG-IV): sequencing the most valuable type-strain genomes for metagenomic binning, comparative biology and taxonomic classification.</title>
        <authorList>
            <person name="Goeker M."/>
        </authorList>
    </citation>
    <scope>NUCLEOTIDE SEQUENCE [LARGE SCALE GENOMIC DNA]</scope>
    <source>
        <strain evidence="1 2">DSM 103792</strain>
    </source>
</reference>
<keyword evidence="2" id="KW-1185">Reference proteome</keyword>
<accession>A0A4R6UMR5</accession>
<dbReference type="RefSeq" id="WP_133591135.1">
    <property type="nucleotide sequence ID" value="NZ_CP037953.1"/>
</dbReference>
<proteinExistence type="predicted"/>
<evidence type="ECO:0000313" key="1">
    <source>
        <dbReference type="EMBL" id="TDQ47486.1"/>
    </source>
</evidence>
<sequence length="140" mass="15961">MSWLSSLRPHALALSSLLIALTALFYNGYRQELTEANRNRRQAGFELLQALAGLQAVSDFAHFRRDQAQGDPIQGWMYVTTIRDLAFVVGPELQAPADNIFSVWQQHWQALRDDPQAERQISAAIQQMRQQLRAELKALQ</sequence>
<dbReference type="OrthoDB" id="6266000at2"/>
<dbReference type="AlphaFoldDB" id="A0A4R6UMR5"/>
<comment type="caution">
    <text evidence="1">The sequence shown here is derived from an EMBL/GenBank/DDBJ whole genome shotgun (WGS) entry which is preliminary data.</text>
</comment>
<protein>
    <submittedName>
        <fullName evidence="1">Uncharacterized protein</fullName>
    </submittedName>
</protein>
<dbReference type="Proteomes" id="UP000295375">
    <property type="component" value="Unassembled WGS sequence"/>
</dbReference>
<dbReference type="EMBL" id="SNYM01000010">
    <property type="protein sequence ID" value="TDQ47486.1"/>
    <property type="molecule type" value="Genomic_DNA"/>
</dbReference>
<gene>
    <name evidence="1" type="ORF">EV696_11078</name>
</gene>
<organism evidence="1 2">
    <name type="scientific">Permianibacter aggregans</name>
    <dbReference type="NCBI Taxonomy" id="1510150"/>
    <lineage>
        <taxon>Bacteria</taxon>
        <taxon>Pseudomonadati</taxon>
        <taxon>Pseudomonadota</taxon>
        <taxon>Gammaproteobacteria</taxon>
        <taxon>Pseudomonadales</taxon>
        <taxon>Pseudomonadaceae</taxon>
        <taxon>Permianibacter</taxon>
    </lineage>
</organism>
<name>A0A4R6UMR5_9GAMM</name>